<evidence type="ECO:0000313" key="1">
    <source>
        <dbReference type="EMBL" id="SVA42125.1"/>
    </source>
</evidence>
<reference evidence="1" key="1">
    <citation type="submission" date="2018-05" db="EMBL/GenBank/DDBJ databases">
        <authorList>
            <person name="Lanie J.A."/>
            <person name="Ng W.-L."/>
            <person name="Kazmierczak K.M."/>
            <person name="Andrzejewski T.M."/>
            <person name="Davidsen T.M."/>
            <person name="Wayne K.J."/>
            <person name="Tettelin H."/>
            <person name="Glass J.I."/>
            <person name="Rusch D."/>
            <person name="Podicherti R."/>
            <person name="Tsui H.-C.T."/>
            <person name="Winkler M.E."/>
        </authorList>
    </citation>
    <scope>NUCLEOTIDE SEQUENCE</scope>
</reference>
<accession>A0A381VP72</accession>
<organism evidence="1">
    <name type="scientific">marine metagenome</name>
    <dbReference type="NCBI Taxonomy" id="408172"/>
    <lineage>
        <taxon>unclassified sequences</taxon>
        <taxon>metagenomes</taxon>
        <taxon>ecological metagenomes</taxon>
    </lineage>
</organism>
<gene>
    <name evidence="1" type="ORF">METZ01_LOCUS94979</name>
</gene>
<name>A0A381VP72_9ZZZZ</name>
<dbReference type="EMBL" id="UINC01009394">
    <property type="protein sequence ID" value="SVA42125.1"/>
    <property type="molecule type" value="Genomic_DNA"/>
</dbReference>
<proteinExistence type="predicted"/>
<dbReference type="AlphaFoldDB" id="A0A381VP72"/>
<sequence>MNAFFKLFYQLPPGIKTPSLFKWLSGLD</sequence>
<protein>
    <submittedName>
        <fullName evidence="1">Uncharacterized protein</fullName>
    </submittedName>
</protein>